<dbReference type="EMBL" id="BMOS01000013">
    <property type="protein sequence ID" value="GGN58761.1"/>
    <property type="molecule type" value="Genomic_DNA"/>
</dbReference>
<keyword evidence="6" id="KW-1133">Transmembrane helix</keyword>
<dbReference type="PANTHER" id="PTHR43343:SF3">
    <property type="entry name" value="PROTEASE DO-LIKE 8, CHLOROPLASTIC"/>
    <property type="match status" value="1"/>
</dbReference>
<feature type="compositionally biased region" description="Acidic residues" evidence="5">
    <location>
        <begin position="25"/>
        <end position="41"/>
    </location>
</feature>
<dbReference type="GO" id="GO:0004252">
    <property type="term" value="F:serine-type endopeptidase activity"/>
    <property type="evidence" value="ECO:0007669"/>
    <property type="project" value="InterPro"/>
</dbReference>
<reference evidence="8" key="1">
    <citation type="journal article" date="2014" name="Int. J. Syst. Evol. Microbiol.">
        <title>Complete genome sequence of Corynebacterium casei LMG S-19264T (=DSM 44701T), isolated from a smear-ripened cheese.</title>
        <authorList>
            <consortium name="US DOE Joint Genome Institute (JGI-PGF)"/>
            <person name="Walter F."/>
            <person name="Albersmeier A."/>
            <person name="Kalinowski J."/>
            <person name="Ruckert C."/>
        </authorList>
    </citation>
    <scope>NUCLEOTIDE SEQUENCE</scope>
    <source>
        <strain evidence="8">JCM 17251</strain>
    </source>
</reference>
<dbReference type="SUPFAM" id="SSF50494">
    <property type="entry name" value="Trypsin-like serine proteases"/>
    <property type="match status" value="1"/>
</dbReference>
<dbReference type="RefSeq" id="WP_188857135.1">
    <property type="nucleotide sequence ID" value="NZ_BMOS01000013.1"/>
</dbReference>
<evidence type="ECO:0000313" key="8">
    <source>
        <dbReference type="EMBL" id="GGN58761.1"/>
    </source>
</evidence>
<dbReference type="InterPro" id="IPR009003">
    <property type="entry name" value="Peptidase_S1_PA"/>
</dbReference>
<proteinExistence type="inferred from homology"/>
<feature type="domain" description="PDZ" evidence="7">
    <location>
        <begin position="343"/>
        <end position="431"/>
    </location>
</feature>
<dbReference type="AlphaFoldDB" id="A0A918D299"/>
<dbReference type="PANTHER" id="PTHR43343">
    <property type="entry name" value="PEPTIDASE S12"/>
    <property type="match status" value="1"/>
</dbReference>
<keyword evidence="6" id="KW-0472">Membrane</keyword>
<dbReference type="PRINTS" id="PR00834">
    <property type="entry name" value="PROTEASES2C"/>
</dbReference>
<feature type="region of interest" description="Disordered" evidence="5">
    <location>
        <begin position="1"/>
        <end position="61"/>
    </location>
</feature>
<keyword evidence="2 8" id="KW-0645">Protease</keyword>
<dbReference type="SMART" id="SM00228">
    <property type="entry name" value="PDZ"/>
    <property type="match status" value="1"/>
</dbReference>
<feature type="transmembrane region" description="Helical" evidence="6">
    <location>
        <begin position="66"/>
        <end position="89"/>
    </location>
</feature>
<accession>A0A918D299</accession>
<evidence type="ECO:0000256" key="6">
    <source>
        <dbReference type="SAM" id="Phobius"/>
    </source>
</evidence>
<reference evidence="8" key="2">
    <citation type="submission" date="2020-09" db="EMBL/GenBank/DDBJ databases">
        <authorList>
            <person name="Sun Q."/>
            <person name="Ohkuma M."/>
        </authorList>
    </citation>
    <scope>NUCLEOTIDE SEQUENCE</scope>
    <source>
        <strain evidence="8">JCM 17251</strain>
    </source>
</reference>
<dbReference type="InterPro" id="IPR051201">
    <property type="entry name" value="Chloro_Bact_Ser_Proteases"/>
</dbReference>
<comment type="similarity">
    <text evidence="1">Belongs to the peptidase S1C family.</text>
</comment>
<evidence type="ECO:0000256" key="4">
    <source>
        <dbReference type="ARBA" id="ARBA00022825"/>
    </source>
</evidence>
<dbReference type="Gene3D" id="2.40.10.10">
    <property type="entry name" value="Trypsin-like serine proteases"/>
    <property type="match status" value="2"/>
</dbReference>
<dbReference type="InterPro" id="IPR001940">
    <property type="entry name" value="Peptidase_S1C"/>
</dbReference>
<dbReference type="InterPro" id="IPR043504">
    <property type="entry name" value="Peptidase_S1_PA_chymotrypsin"/>
</dbReference>
<feature type="compositionally biased region" description="Basic and acidic residues" evidence="5">
    <location>
        <begin position="1"/>
        <end position="16"/>
    </location>
</feature>
<evidence type="ECO:0000256" key="2">
    <source>
        <dbReference type="ARBA" id="ARBA00022670"/>
    </source>
</evidence>
<sequence length="448" mass="47501">MNFEDKRPNHSQESGEYKQPSNESPDTENVLEEQEYEDVSDNEQTSTPAQAPLDGKNGKKNKKWSGWSALAGGLIGGAVAAVIVAMLFVNNIIPLDGNTQTSPVTENQSSEAAAIIDTFSSEDADSSTNIQEVSDAVVGVVNLQQRSIWDGDEEAGTGSGIIYKKEDGKAYIVTNQHVVDGAENVEIVLGDEERIPATVLGEDALMDLAVLEVDGELIDTVATFGTSENLAVGETVLAIGNPLGLDFANTVTKGIISGLNRSVPVDTNGDGQPDWVTEVLQTDAAINPGNSGGALVNTNGEVVGINSMKIAQSAVEGIGFAIPADTALPIMEQLETEGTVTRPLIGISTAALYQVPPEYRGNIDLPDDVEGGMVIASVEPRSPADKAGLQQFDVITKINDEPVTSILELRKYLYSDTAVGEEIKIEFIRDGKVETTELVLQELDENAA</sequence>
<evidence type="ECO:0000256" key="5">
    <source>
        <dbReference type="SAM" id="MobiDB-lite"/>
    </source>
</evidence>
<keyword evidence="4" id="KW-0720">Serine protease</keyword>
<name>A0A918D299_9BACI</name>
<dbReference type="InterPro" id="IPR001478">
    <property type="entry name" value="PDZ"/>
</dbReference>
<evidence type="ECO:0000313" key="9">
    <source>
        <dbReference type="Proteomes" id="UP000624041"/>
    </source>
</evidence>
<comment type="caution">
    <text evidence="8">The sequence shown here is derived from an EMBL/GenBank/DDBJ whole genome shotgun (WGS) entry which is preliminary data.</text>
</comment>
<dbReference type="Proteomes" id="UP000624041">
    <property type="component" value="Unassembled WGS sequence"/>
</dbReference>
<keyword evidence="3" id="KW-0378">Hydrolase</keyword>
<dbReference type="Pfam" id="PF13180">
    <property type="entry name" value="PDZ_2"/>
    <property type="match status" value="1"/>
</dbReference>
<dbReference type="Pfam" id="PF13365">
    <property type="entry name" value="Trypsin_2"/>
    <property type="match status" value="1"/>
</dbReference>
<evidence type="ECO:0000259" key="7">
    <source>
        <dbReference type="SMART" id="SM00228"/>
    </source>
</evidence>
<dbReference type="GO" id="GO:0006508">
    <property type="term" value="P:proteolysis"/>
    <property type="evidence" value="ECO:0007669"/>
    <property type="project" value="UniProtKB-KW"/>
</dbReference>
<evidence type="ECO:0000256" key="1">
    <source>
        <dbReference type="ARBA" id="ARBA00010541"/>
    </source>
</evidence>
<protein>
    <submittedName>
        <fullName evidence="8">Serine protease YyxA</fullName>
    </submittedName>
</protein>
<keyword evidence="9" id="KW-1185">Reference proteome</keyword>
<dbReference type="SUPFAM" id="SSF50156">
    <property type="entry name" value="PDZ domain-like"/>
    <property type="match status" value="1"/>
</dbReference>
<organism evidence="8 9">
    <name type="scientific">Oceanobacillus indicireducens</name>
    <dbReference type="NCBI Taxonomy" id="1004261"/>
    <lineage>
        <taxon>Bacteria</taxon>
        <taxon>Bacillati</taxon>
        <taxon>Bacillota</taxon>
        <taxon>Bacilli</taxon>
        <taxon>Bacillales</taxon>
        <taxon>Bacillaceae</taxon>
        <taxon>Oceanobacillus</taxon>
    </lineage>
</organism>
<gene>
    <name evidence="8" type="primary">yyxA</name>
    <name evidence="8" type="ORF">GCM10007971_21230</name>
</gene>
<dbReference type="InterPro" id="IPR036034">
    <property type="entry name" value="PDZ_sf"/>
</dbReference>
<dbReference type="FunFam" id="2.40.10.10:FF:000001">
    <property type="entry name" value="Periplasmic serine protease DegS"/>
    <property type="match status" value="1"/>
</dbReference>
<evidence type="ECO:0000256" key="3">
    <source>
        <dbReference type="ARBA" id="ARBA00022801"/>
    </source>
</evidence>
<keyword evidence="6" id="KW-0812">Transmembrane</keyword>
<dbReference type="Gene3D" id="2.30.42.10">
    <property type="match status" value="1"/>
</dbReference>